<accession>A0A8J3DUF5</accession>
<comment type="caution">
    <text evidence="2">The sequence shown here is derived from an EMBL/GenBank/DDBJ whole genome shotgun (WGS) entry which is preliminary data.</text>
</comment>
<dbReference type="SUPFAM" id="SSF51306">
    <property type="entry name" value="LexA/Signal peptidase"/>
    <property type="match status" value="1"/>
</dbReference>
<feature type="domain" description="Peptidase S24/S26A/S26B/S26C" evidence="1">
    <location>
        <begin position="15"/>
        <end position="98"/>
    </location>
</feature>
<reference evidence="2" key="2">
    <citation type="submission" date="2020-09" db="EMBL/GenBank/DDBJ databases">
        <authorList>
            <person name="Sun Q."/>
            <person name="Kim S."/>
        </authorList>
    </citation>
    <scope>NUCLEOTIDE SEQUENCE</scope>
    <source>
        <strain evidence="2">KCTC 42249</strain>
    </source>
</reference>
<dbReference type="AlphaFoldDB" id="A0A8J3DUF5"/>
<dbReference type="InterPro" id="IPR036286">
    <property type="entry name" value="LexA/Signal_pep-like_sf"/>
</dbReference>
<dbReference type="Proteomes" id="UP000630142">
    <property type="component" value="Unassembled WGS sequence"/>
</dbReference>
<dbReference type="InterPro" id="IPR050077">
    <property type="entry name" value="LexA_repressor"/>
</dbReference>
<dbReference type="Pfam" id="PF00717">
    <property type="entry name" value="Peptidase_S24"/>
    <property type="match status" value="1"/>
</dbReference>
<organism evidence="2 3">
    <name type="scientific">Tianweitania populi</name>
    <dbReference type="NCBI Taxonomy" id="1607949"/>
    <lineage>
        <taxon>Bacteria</taxon>
        <taxon>Pseudomonadati</taxon>
        <taxon>Pseudomonadota</taxon>
        <taxon>Alphaproteobacteria</taxon>
        <taxon>Hyphomicrobiales</taxon>
        <taxon>Phyllobacteriaceae</taxon>
        <taxon>Tianweitania</taxon>
    </lineage>
</organism>
<sequence length="111" mass="12224">MLTIFAFRPTPTFLPLLARAVPAGFPSPAEDHVEDEIDLHRLLVQNKAATFLVRVQGSSMVEAQLFDGDIAVVDRSVPPTPGDIVVVDIDGDRSFKRWTGKRDVPLSHQTC</sequence>
<dbReference type="InterPro" id="IPR039418">
    <property type="entry name" value="LexA-like"/>
</dbReference>
<dbReference type="CDD" id="cd06529">
    <property type="entry name" value="S24_LexA-like"/>
    <property type="match status" value="1"/>
</dbReference>
<evidence type="ECO:0000259" key="1">
    <source>
        <dbReference type="Pfam" id="PF00717"/>
    </source>
</evidence>
<keyword evidence="3" id="KW-1185">Reference proteome</keyword>
<reference evidence="2" key="1">
    <citation type="journal article" date="2014" name="Int. J. Syst. Evol. Microbiol.">
        <title>Complete genome sequence of Corynebacterium casei LMG S-19264T (=DSM 44701T), isolated from a smear-ripened cheese.</title>
        <authorList>
            <consortium name="US DOE Joint Genome Institute (JGI-PGF)"/>
            <person name="Walter F."/>
            <person name="Albersmeier A."/>
            <person name="Kalinowski J."/>
            <person name="Ruckert C."/>
        </authorList>
    </citation>
    <scope>NUCLEOTIDE SEQUENCE</scope>
    <source>
        <strain evidence="2">KCTC 42249</strain>
    </source>
</reference>
<dbReference type="PANTHER" id="PTHR33516:SF2">
    <property type="entry name" value="LEXA REPRESSOR-RELATED"/>
    <property type="match status" value="1"/>
</dbReference>
<evidence type="ECO:0000313" key="3">
    <source>
        <dbReference type="Proteomes" id="UP000630142"/>
    </source>
</evidence>
<proteinExistence type="predicted"/>
<dbReference type="PANTHER" id="PTHR33516">
    <property type="entry name" value="LEXA REPRESSOR"/>
    <property type="match status" value="1"/>
</dbReference>
<gene>
    <name evidence="2" type="ORF">GCM10016234_34810</name>
</gene>
<dbReference type="EMBL" id="BMZQ01000003">
    <property type="protein sequence ID" value="GHD21300.1"/>
    <property type="molecule type" value="Genomic_DNA"/>
</dbReference>
<evidence type="ECO:0000313" key="2">
    <source>
        <dbReference type="EMBL" id="GHD21300.1"/>
    </source>
</evidence>
<dbReference type="Gene3D" id="2.10.109.10">
    <property type="entry name" value="Umud Fragment, subunit A"/>
    <property type="match status" value="1"/>
</dbReference>
<dbReference type="InterPro" id="IPR015927">
    <property type="entry name" value="Peptidase_S24_S26A/B/C"/>
</dbReference>
<dbReference type="RefSeq" id="WP_189506427.1">
    <property type="nucleotide sequence ID" value="NZ_BMZQ01000003.1"/>
</dbReference>
<protein>
    <recommendedName>
        <fullName evidence="1">Peptidase S24/S26A/S26B/S26C domain-containing protein</fullName>
    </recommendedName>
</protein>
<name>A0A8J3DUF5_9HYPH</name>